<evidence type="ECO:0000313" key="12">
    <source>
        <dbReference type="EMBL" id="RPA73382.1"/>
    </source>
</evidence>
<feature type="transmembrane region" description="Helical" evidence="10">
    <location>
        <begin position="445"/>
        <end position="466"/>
    </location>
</feature>
<dbReference type="PROSITE" id="PS00217">
    <property type="entry name" value="SUGAR_TRANSPORT_2"/>
    <property type="match status" value="1"/>
</dbReference>
<evidence type="ECO:0000256" key="2">
    <source>
        <dbReference type="ARBA" id="ARBA00010992"/>
    </source>
</evidence>
<gene>
    <name evidence="12" type="ORF">BJ508DRAFT_319714</name>
</gene>
<dbReference type="STRING" id="1160509.A0A3N4HH52"/>
<evidence type="ECO:0000256" key="5">
    <source>
        <dbReference type="ARBA" id="ARBA00022692"/>
    </source>
</evidence>
<evidence type="ECO:0000256" key="6">
    <source>
        <dbReference type="ARBA" id="ARBA00022989"/>
    </source>
</evidence>
<keyword evidence="7 10" id="KW-0472">Membrane</keyword>
<evidence type="ECO:0000313" key="13">
    <source>
        <dbReference type="Proteomes" id="UP000275078"/>
    </source>
</evidence>
<dbReference type="InterPro" id="IPR020846">
    <property type="entry name" value="MFS_dom"/>
</dbReference>
<dbReference type="PROSITE" id="PS50850">
    <property type="entry name" value="MFS"/>
    <property type="match status" value="1"/>
</dbReference>
<reference evidence="12 13" key="1">
    <citation type="journal article" date="2018" name="Nat. Ecol. Evol.">
        <title>Pezizomycetes genomes reveal the molecular basis of ectomycorrhizal truffle lifestyle.</title>
        <authorList>
            <person name="Murat C."/>
            <person name="Payen T."/>
            <person name="Noel B."/>
            <person name="Kuo A."/>
            <person name="Morin E."/>
            <person name="Chen J."/>
            <person name="Kohler A."/>
            <person name="Krizsan K."/>
            <person name="Balestrini R."/>
            <person name="Da Silva C."/>
            <person name="Montanini B."/>
            <person name="Hainaut M."/>
            <person name="Levati E."/>
            <person name="Barry K.W."/>
            <person name="Belfiori B."/>
            <person name="Cichocki N."/>
            <person name="Clum A."/>
            <person name="Dockter R.B."/>
            <person name="Fauchery L."/>
            <person name="Guy J."/>
            <person name="Iotti M."/>
            <person name="Le Tacon F."/>
            <person name="Lindquist E.A."/>
            <person name="Lipzen A."/>
            <person name="Malagnac F."/>
            <person name="Mello A."/>
            <person name="Molinier V."/>
            <person name="Miyauchi S."/>
            <person name="Poulain J."/>
            <person name="Riccioni C."/>
            <person name="Rubini A."/>
            <person name="Sitrit Y."/>
            <person name="Splivallo R."/>
            <person name="Traeger S."/>
            <person name="Wang M."/>
            <person name="Zifcakova L."/>
            <person name="Wipf D."/>
            <person name="Zambonelli A."/>
            <person name="Paolocci F."/>
            <person name="Nowrousian M."/>
            <person name="Ottonello S."/>
            <person name="Baldrian P."/>
            <person name="Spatafora J.W."/>
            <person name="Henrissat B."/>
            <person name="Nagy L.G."/>
            <person name="Aury J.M."/>
            <person name="Wincker P."/>
            <person name="Grigoriev I.V."/>
            <person name="Bonfante P."/>
            <person name="Martin F.M."/>
        </authorList>
    </citation>
    <scope>NUCLEOTIDE SEQUENCE [LARGE SCALE GENOMIC DNA]</scope>
    <source>
        <strain evidence="12 13">RN42</strain>
    </source>
</reference>
<feature type="compositionally biased region" description="Basic and acidic residues" evidence="9">
    <location>
        <begin position="496"/>
        <end position="511"/>
    </location>
</feature>
<proteinExistence type="inferred from homology"/>
<keyword evidence="4" id="KW-0762">Sugar transport</keyword>
<evidence type="ECO:0000256" key="10">
    <source>
        <dbReference type="SAM" id="Phobius"/>
    </source>
</evidence>
<feature type="transmembrane region" description="Helical" evidence="10">
    <location>
        <begin position="21"/>
        <end position="48"/>
    </location>
</feature>
<evidence type="ECO:0000256" key="1">
    <source>
        <dbReference type="ARBA" id="ARBA00004141"/>
    </source>
</evidence>
<name>A0A3N4HH52_ASCIM</name>
<dbReference type="PROSITE" id="PS00216">
    <property type="entry name" value="SUGAR_TRANSPORT_1"/>
    <property type="match status" value="1"/>
</dbReference>
<feature type="transmembrane region" description="Helical" evidence="10">
    <location>
        <begin position="378"/>
        <end position="404"/>
    </location>
</feature>
<sequence>MPIFKKPKALQEISEVASWPVYVIGITASMGGFMFGADTGQISGFLIMKDYLRRFANDRGNGIYKFENTREGLIVGLISIGALCGALIAAPLSNKFGRRTVMIAAAIVFWAGNTVQITAQWAWYQIMIGRFISGLGVGSLSALVPVYVSETVPKEVRGTLVAAYQLFITLGILVSYLINLGTSRVEYNSGCWRGAMAIQYLWSGILILGMLFLPESPRWLMTHDRHKDTIRALRFIAGKKNRDNKEFINSEFDEILQMVEVQRTLPKTQWYSAFVPRERVLYRTVLGFALGSFQQLTGANYFFYYGASTFQSVGISNAYVTQIILGAVNVICTFPGLYFIEKYGRRKPLIWGGLWQCLWLIVYGTVGSAGDPSSSRIGAVLIVASCMFIAGFASTWGPGVWVAIGELFPLRVRAQSAALATVGNWTFNFLLTFFTPFIVTAINYRYGYIFAGCNLLAVITVFLFYYESSNLSLEHIDMMYNDPSVKPWKSSSKVGPTRDDFPYRDDAIRRQ</sequence>
<dbReference type="FunFam" id="1.20.1250.20:FF:000134">
    <property type="entry name" value="MFS sugar transporter protein"/>
    <property type="match status" value="1"/>
</dbReference>
<feature type="transmembrane region" description="Helical" evidence="10">
    <location>
        <begin position="319"/>
        <end position="340"/>
    </location>
</feature>
<keyword evidence="3 8" id="KW-0813">Transport</keyword>
<protein>
    <submittedName>
        <fullName evidence="12">General substrate transporter</fullName>
    </submittedName>
</protein>
<dbReference type="SUPFAM" id="SSF103473">
    <property type="entry name" value="MFS general substrate transporter"/>
    <property type="match status" value="1"/>
</dbReference>
<feature type="transmembrane region" description="Helical" evidence="10">
    <location>
        <begin position="349"/>
        <end position="366"/>
    </location>
</feature>
<feature type="transmembrane region" description="Helical" evidence="10">
    <location>
        <begin position="160"/>
        <end position="180"/>
    </location>
</feature>
<dbReference type="GO" id="GO:0005351">
    <property type="term" value="F:carbohydrate:proton symporter activity"/>
    <property type="evidence" value="ECO:0007669"/>
    <property type="project" value="TreeGrafter"/>
</dbReference>
<dbReference type="Pfam" id="PF00083">
    <property type="entry name" value="Sugar_tr"/>
    <property type="match status" value="1"/>
</dbReference>
<dbReference type="GO" id="GO:0005886">
    <property type="term" value="C:plasma membrane"/>
    <property type="evidence" value="ECO:0007669"/>
    <property type="project" value="TreeGrafter"/>
</dbReference>
<dbReference type="OrthoDB" id="2241241at2759"/>
<dbReference type="InterPro" id="IPR005828">
    <property type="entry name" value="MFS_sugar_transport-like"/>
</dbReference>
<evidence type="ECO:0000256" key="4">
    <source>
        <dbReference type="ARBA" id="ARBA00022597"/>
    </source>
</evidence>
<dbReference type="EMBL" id="ML119823">
    <property type="protein sequence ID" value="RPA73382.1"/>
    <property type="molecule type" value="Genomic_DNA"/>
</dbReference>
<evidence type="ECO:0000256" key="8">
    <source>
        <dbReference type="RuleBase" id="RU003346"/>
    </source>
</evidence>
<comment type="similarity">
    <text evidence="2 8">Belongs to the major facilitator superfamily. Sugar transporter (TC 2.A.1.1) family.</text>
</comment>
<feature type="transmembrane region" description="Helical" evidence="10">
    <location>
        <begin position="192"/>
        <end position="213"/>
    </location>
</feature>
<keyword evidence="13" id="KW-1185">Reference proteome</keyword>
<dbReference type="Proteomes" id="UP000275078">
    <property type="component" value="Unassembled WGS sequence"/>
</dbReference>
<keyword evidence="5 10" id="KW-0812">Transmembrane</keyword>
<accession>A0A3N4HH52</accession>
<organism evidence="12 13">
    <name type="scientific">Ascobolus immersus RN42</name>
    <dbReference type="NCBI Taxonomy" id="1160509"/>
    <lineage>
        <taxon>Eukaryota</taxon>
        <taxon>Fungi</taxon>
        <taxon>Dikarya</taxon>
        <taxon>Ascomycota</taxon>
        <taxon>Pezizomycotina</taxon>
        <taxon>Pezizomycetes</taxon>
        <taxon>Pezizales</taxon>
        <taxon>Ascobolaceae</taxon>
        <taxon>Ascobolus</taxon>
    </lineage>
</organism>
<evidence type="ECO:0000259" key="11">
    <source>
        <dbReference type="PROSITE" id="PS50850"/>
    </source>
</evidence>
<feature type="domain" description="Major facilitator superfamily (MFS) profile" evidence="11">
    <location>
        <begin position="24"/>
        <end position="469"/>
    </location>
</feature>
<dbReference type="AlphaFoldDB" id="A0A3N4HH52"/>
<dbReference type="PANTHER" id="PTHR48022">
    <property type="entry name" value="PLASTIDIC GLUCOSE TRANSPORTER 4"/>
    <property type="match status" value="1"/>
</dbReference>
<dbReference type="PANTHER" id="PTHR48022:SF75">
    <property type="entry name" value="GALACTOSE TRANSPORTER-RELATED"/>
    <property type="match status" value="1"/>
</dbReference>
<dbReference type="CDD" id="cd17356">
    <property type="entry name" value="MFS_HXT"/>
    <property type="match status" value="1"/>
</dbReference>
<evidence type="ECO:0000256" key="7">
    <source>
        <dbReference type="ARBA" id="ARBA00023136"/>
    </source>
</evidence>
<dbReference type="InterPro" id="IPR005829">
    <property type="entry name" value="Sugar_transporter_CS"/>
</dbReference>
<feature type="transmembrane region" description="Helical" evidence="10">
    <location>
        <begin position="128"/>
        <end position="148"/>
    </location>
</feature>
<feature type="transmembrane region" description="Helical" evidence="10">
    <location>
        <begin position="416"/>
        <end position="439"/>
    </location>
</feature>
<dbReference type="Gene3D" id="1.20.1250.20">
    <property type="entry name" value="MFS general substrate transporter like domains"/>
    <property type="match status" value="1"/>
</dbReference>
<dbReference type="InterPro" id="IPR036259">
    <property type="entry name" value="MFS_trans_sf"/>
</dbReference>
<evidence type="ECO:0000256" key="9">
    <source>
        <dbReference type="SAM" id="MobiDB-lite"/>
    </source>
</evidence>
<evidence type="ECO:0000256" key="3">
    <source>
        <dbReference type="ARBA" id="ARBA00022448"/>
    </source>
</evidence>
<keyword evidence="6 10" id="KW-1133">Transmembrane helix</keyword>
<comment type="subcellular location">
    <subcellularLocation>
        <location evidence="1">Membrane</location>
        <topology evidence="1">Multi-pass membrane protein</topology>
    </subcellularLocation>
</comment>
<feature type="transmembrane region" description="Helical" evidence="10">
    <location>
        <begin position="285"/>
        <end position="307"/>
    </location>
</feature>
<dbReference type="InterPro" id="IPR050360">
    <property type="entry name" value="MFS_Sugar_Transporters"/>
</dbReference>
<feature type="region of interest" description="Disordered" evidence="9">
    <location>
        <begin position="487"/>
        <end position="511"/>
    </location>
</feature>
<dbReference type="NCBIfam" id="TIGR00879">
    <property type="entry name" value="SP"/>
    <property type="match status" value="1"/>
</dbReference>
<dbReference type="InterPro" id="IPR003663">
    <property type="entry name" value="Sugar/inositol_transpt"/>
</dbReference>
<feature type="transmembrane region" description="Helical" evidence="10">
    <location>
        <begin position="100"/>
        <end position="122"/>
    </location>
</feature>
<dbReference type="PRINTS" id="PR00171">
    <property type="entry name" value="SUGRTRNSPORT"/>
</dbReference>
<feature type="transmembrane region" description="Helical" evidence="10">
    <location>
        <begin position="73"/>
        <end position="93"/>
    </location>
</feature>